<proteinExistence type="predicted"/>
<evidence type="ECO:0000313" key="3">
    <source>
        <dbReference type="Proteomes" id="UP001304461"/>
    </source>
</evidence>
<feature type="transmembrane region" description="Helical" evidence="1">
    <location>
        <begin position="50"/>
        <end position="69"/>
    </location>
</feature>
<keyword evidence="3" id="KW-1185">Reference proteome</keyword>
<reference evidence="2 3" key="1">
    <citation type="submission" date="2023-12" db="EMBL/GenBank/DDBJ databases">
        <title>Baltic Sea Cyanobacteria.</title>
        <authorList>
            <person name="Delbaje E."/>
            <person name="Fewer D.P."/>
            <person name="Shishido T.K."/>
        </authorList>
    </citation>
    <scope>NUCLEOTIDE SEQUENCE [LARGE SCALE GENOMIC DNA]</scope>
    <source>
        <strain evidence="2 3">UHCC 0139</strain>
    </source>
</reference>
<keyword evidence="1" id="KW-1133">Transmembrane helix</keyword>
<dbReference type="RefSeq" id="WP_323306742.1">
    <property type="nucleotide sequence ID" value="NZ_JAYGHX010000018.1"/>
</dbReference>
<keyword evidence="1" id="KW-0812">Transmembrane</keyword>
<feature type="transmembrane region" description="Helical" evidence="1">
    <location>
        <begin position="22"/>
        <end position="43"/>
    </location>
</feature>
<protein>
    <submittedName>
        <fullName evidence="2">Uncharacterized protein</fullName>
    </submittedName>
</protein>
<dbReference type="Proteomes" id="UP001304461">
    <property type="component" value="Unassembled WGS sequence"/>
</dbReference>
<gene>
    <name evidence="2" type="ORF">VB738_16320</name>
</gene>
<feature type="transmembrane region" description="Helical" evidence="1">
    <location>
        <begin position="81"/>
        <end position="100"/>
    </location>
</feature>
<keyword evidence="1" id="KW-0472">Membrane</keyword>
<sequence>MSRLQRELACRRRLGDGAGERWLWALGSSLPWVGLAVLLLHALTRRTMTPFLYGLTALGAVGFLVLTLGGLPDDLANRNRLPSGTVPAAITLICVAAFAFGHRQGQEKAAVEARKWLELDR</sequence>
<evidence type="ECO:0000313" key="2">
    <source>
        <dbReference type="EMBL" id="MEA5392828.1"/>
    </source>
</evidence>
<name>A0ABU5RYI6_9CYAN</name>
<evidence type="ECO:0000256" key="1">
    <source>
        <dbReference type="SAM" id="Phobius"/>
    </source>
</evidence>
<dbReference type="EMBL" id="JAYGHX010000018">
    <property type="protein sequence ID" value="MEA5392828.1"/>
    <property type="molecule type" value="Genomic_DNA"/>
</dbReference>
<accession>A0ABU5RYI6</accession>
<organism evidence="2 3">
    <name type="scientific">Cyanobium gracile UHCC 0139</name>
    <dbReference type="NCBI Taxonomy" id="3110308"/>
    <lineage>
        <taxon>Bacteria</taxon>
        <taxon>Bacillati</taxon>
        <taxon>Cyanobacteriota</taxon>
        <taxon>Cyanophyceae</taxon>
        <taxon>Synechococcales</taxon>
        <taxon>Prochlorococcaceae</taxon>
        <taxon>Cyanobium</taxon>
    </lineage>
</organism>
<comment type="caution">
    <text evidence="2">The sequence shown here is derived from an EMBL/GenBank/DDBJ whole genome shotgun (WGS) entry which is preliminary data.</text>
</comment>